<dbReference type="EMBL" id="PUEJ01000004">
    <property type="protein sequence ID" value="PRH87117.1"/>
    <property type="molecule type" value="Genomic_DNA"/>
</dbReference>
<evidence type="ECO:0000313" key="14">
    <source>
        <dbReference type="EMBL" id="PRH87117.1"/>
    </source>
</evidence>
<keyword evidence="7 10" id="KW-0067">ATP-binding</keyword>
<dbReference type="Proteomes" id="UP000237682">
    <property type="component" value="Unassembled WGS sequence"/>
</dbReference>
<dbReference type="RefSeq" id="WP_105862059.1">
    <property type="nucleotide sequence ID" value="NZ_PUEJ01000004.1"/>
</dbReference>
<sequence length="310" mass="34295">MTTIRYDAVLLAGPTASGKSALALALAERFAGSVINADSMQVYRDLHILSARPDAGETARAPHLLYGHVDGAINYSVGRWREDAAAALDGVRRQERLPIVIGGTGLYFKALERGLAEMPAVPDHIRDAVRGKAEGMETEALHAWLNQKDPAMANRLRPSDRQRLIRALEIFEATGRSLSEWQSEPHTPPLFDAGKCLRLFLSPERTELYARIDRRFDLMVGHGAMEEVRALAQRGLDPALPVMRAHGVPGLCRYLAGEISLDEAIAGAKADTRHYAKRQFTWFRHQMPGWRFVEPAQALAIASDALMNEI</sequence>
<dbReference type="GO" id="GO:0005524">
    <property type="term" value="F:ATP binding"/>
    <property type="evidence" value="ECO:0007669"/>
    <property type="project" value="UniProtKB-UniRule"/>
</dbReference>
<comment type="caution">
    <text evidence="10">Lacks conserved residue(s) required for the propagation of feature annotation.</text>
</comment>
<comment type="cofactor">
    <cofactor evidence="1 10">
        <name>Mg(2+)</name>
        <dbReference type="ChEBI" id="CHEBI:18420"/>
    </cofactor>
</comment>
<comment type="subunit">
    <text evidence="10">Monomer.</text>
</comment>
<dbReference type="Pfam" id="PF01715">
    <property type="entry name" value="IPPT"/>
    <property type="match status" value="1"/>
</dbReference>
<comment type="similarity">
    <text evidence="3 10 13">Belongs to the IPP transferase family.</text>
</comment>
<gene>
    <name evidence="10" type="primary">miaA</name>
    <name evidence="14" type="ORF">C5L14_10725</name>
</gene>
<evidence type="ECO:0000256" key="9">
    <source>
        <dbReference type="ARBA" id="ARBA00049563"/>
    </source>
</evidence>
<dbReference type="EC" id="2.5.1.75" evidence="10"/>
<dbReference type="InterPro" id="IPR018022">
    <property type="entry name" value="IPT"/>
</dbReference>
<evidence type="ECO:0000256" key="7">
    <source>
        <dbReference type="ARBA" id="ARBA00022840"/>
    </source>
</evidence>
<keyword evidence="8 10" id="KW-0460">Magnesium</keyword>
<evidence type="ECO:0000256" key="13">
    <source>
        <dbReference type="RuleBase" id="RU003785"/>
    </source>
</evidence>
<dbReference type="SUPFAM" id="SSF52540">
    <property type="entry name" value="P-loop containing nucleoside triphosphate hydrolases"/>
    <property type="match status" value="1"/>
</dbReference>
<comment type="function">
    <text evidence="2 10 12">Catalyzes the transfer of a dimethylallyl group onto the adenine at position 37 in tRNAs that read codons beginning with uridine, leading to the formation of N6-(dimethylallyl)adenosine (i(6)A).</text>
</comment>
<evidence type="ECO:0000256" key="1">
    <source>
        <dbReference type="ARBA" id="ARBA00001946"/>
    </source>
</evidence>
<comment type="caution">
    <text evidence="14">The sequence shown here is derived from an EMBL/GenBank/DDBJ whole genome shotgun (WGS) entry which is preliminary data.</text>
</comment>
<dbReference type="InterPro" id="IPR039657">
    <property type="entry name" value="Dimethylallyltransferase"/>
</dbReference>
<evidence type="ECO:0000256" key="5">
    <source>
        <dbReference type="ARBA" id="ARBA00022694"/>
    </source>
</evidence>
<dbReference type="GO" id="GO:0052381">
    <property type="term" value="F:tRNA dimethylallyltransferase activity"/>
    <property type="evidence" value="ECO:0007669"/>
    <property type="project" value="UniProtKB-UniRule"/>
</dbReference>
<dbReference type="PANTHER" id="PTHR11088:SF60">
    <property type="entry name" value="TRNA DIMETHYLALLYLTRANSFERASE"/>
    <property type="match status" value="1"/>
</dbReference>
<dbReference type="Gene3D" id="3.40.50.300">
    <property type="entry name" value="P-loop containing nucleotide triphosphate hydrolases"/>
    <property type="match status" value="1"/>
</dbReference>
<accession>A0A2S9QCP3</accession>
<evidence type="ECO:0000256" key="6">
    <source>
        <dbReference type="ARBA" id="ARBA00022741"/>
    </source>
</evidence>
<evidence type="ECO:0000256" key="11">
    <source>
        <dbReference type="RuleBase" id="RU003783"/>
    </source>
</evidence>
<evidence type="ECO:0000256" key="12">
    <source>
        <dbReference type="RuleBase" id="RU003784"/>
    </source>
</evidence>
<dbReference type="AlphaFoldDB" id="A0A2S9QCP3"/>
<name>A0A2S9QCP3_9HYPH</name>
<feature type="site" description="Interaction with substrate tRNA" evidence="10">
    <location>
        <position position="126"/>
    </location>
</feature>
<keyword evidence="6 10" id="KW-0547">Nucleotide-binding</keyword>
<organism evidence="14 15">
    <name type="scientific">Labrys okinawensis</name>
    <dbReference type="NCBI Taxonomy" id="346911"/>
    <lineage>
        <taxon>Bacteria</taxon>
        <taxon>Pseudomonadati</taxon>
        <taxon>Pseudomonadota</taxon>
        <taxon>Alphaproteobacteria</taxon>
        <taxon>Hyphomicrobiales</taxon>
        <taxon>Xanthobacteraceae</taxon>
        <taxon>Labrys</taxon>
    </lineage>
</organism>
<dbReference type="OrthoDB" id="9776390at2"/>
<feature type="site" description="Interaction with substrate tRNA" evidence="10">
    <location>
        <position position="104"/>
    </location>
</feature>
<reference evidence="14 15" key="1">
    <citation type="submission" date="2018-02" db="EMBL/GenBank/DDBJ databases">
        <title>Whole genome sequencing of endophytic bacterium.</title>
        <authorList>
            <person name="Eedara R."/>
            <person name="Podile A.R."/>
        </authorList>
    </citation>
    <scope>NUCLEOTIDE SEQUENCE [LARGE SCALE GENOMIC DNA]</scope>
    <source>
        <strain evidence="14 15">RP1T</strain>
    </source>
</reference>
<dbReference type="Gene3D" id="1.10.20.140">
    <property type="match status" value="1"/>
</dbReference>
<comment type="catalytic activity">
    <reaction evidence="9 10 11">
        <text>adenosine(37) in tRNA + dimethylallyl diphosphate = N(6)-dimethylallyladenosine(37) in tRNA + diphosphate</text>
        <dbReference type="Rhea" id="RHEA:26482"/>
        <dbReference type="Rhea" id="RHEA-COMP:10162"/>
        <dbReference type="Rhea" id="RHEA-COMP:10375"/>
        <dbReference type="ChEBI" id="CHEBI:33019"/>
        <dbReference type="ChEBI" id="CHEBI:57623"/>
        <dbReference type="ChEBI" id="CHEBI:74411"/>
        <dbReference type="ChEBI" id="CHEBI:74415"/>
        <dbReference type="EC" id="2.5.1.75"/>
    </reaction>
</comment>
<evidence type="ECO:0000256" key="8">
    <source>
        <dbReference type="ARBA" id="ARBA00022842"/>
    </source>
</evidence>
<feature type="region of interest" description="Interaction with substrate tRNA" evidence="10">
    <location>
        <begin position="162"/>
        <end position="166"/>
    </location>
</feature>
<dbReference type="PANTHER" id="PTHR11088">
    <property type="entry name" value="TRNA DIMETHYLALLYLTRANSFERASE"/>
    <property type="match status" value="1"/>
</dbReference>
<keyword evidence="15" id="KW-1185">Reference proteome</keyword>
<feature type="binding site" evidence="10">
    <location>
        <begin position="13"/>
        <end position="20"/>
    </location>
    <ligand>
        <name>ATP</name>
        <dbReference type="ChEBI" id="CHEBI:30616"/>
    </ligand>
</feature>
<evidence type="ECO:0000256" key="3">
    <source>
        <dbReference type="ARBA" id="ARBA00005842"/>
    </source>
</evidence>
<keyword evidence="5 10" id="KW-0819">tRNA processing</keyword>
<feature type="region of interest" description="Interaction with substrate tRNA" evidence="10">
    <location>
        <begin position="38"/>
        <end position="41"/>
    </location>
</feature>
<dbReference type="NCBIfam" id="TIGR00174">
    <property type="entry name" value="miaA"/>
    <property type="match status" value="1"/>
</dbReference>
<evidence type="ECO:0000256" key="2">
    <source>
        <dbReference type="ARBA" id="ARBA00003213"/>
    </source>
</evidence>
<evidence type="ECO:0000256" key="10">
    <source>
        <dbReference type="HAMAP-Rule" id="MF_00185"/>
    </source>
</evidence>
<protein>
    <recommendedName>
        <fullName evidence="10">tRNA dimethylallyltransferase</fullName>
        <ecNumber evidence="10">2.5.1.75</ecNumber>
    </recommendedName>
    <alternativeName>
        <fullName evidence="10">Dimethylallyl diphosphate:tRNA dimethylallyltransferase</fullName>
        <shortName evidence="10">DMAPP:tRNA dimethylallyltransferase</shortName>
        <shortName evidence="10">DMATase</shortName>
    </alternativeName>
    <alternativeName>
        <fullName evidence="10">Isopentenyl-diphosphate:tRNA isopentenyltransferase</fullName>
        <shortName evidence="10">IPP transferase</shortName>
        <shortName evidence="10">IPPT</shortName>
        <shortName evidence="10">IPTase</shortName>
    </alternativeName>
</protein>
<proteinExistence type="inferred from homology"/>
<evidence type="ECO:0000256" key="4">
    <source>
        <dbReference type="ARBA" id="ARBA00022679"/>
    </source>
</evidence>
<dbReference type="GO" id="GO:0006400">
    <property type="term" value="P:tRNA modification"/>
    <property type="evidence" value="ECO:0007669"/>
    <property type="project" value="TreeGrafter"/>
</dbReference>
<dbReference type="InterPro" id="IPR027417">
    <property type="entry name" value="P-loop_NTPase"/>
</dbReference>
<dbReference type="HAMAP" id="MF_00185">
    <property type="entry name" value="IPP_trans"/>
    <property type="match status" value="1"/>
</dbReference>
<keyword evidence="4 10" id="KW-0808">Transferase</keyword>
<feature type="binding site" evidence="10">
    <location>
        <begin position="15"/>
        <end position="20"/>
    </location>
    <ligand>
        <name>substrate</name>
    </ligand>
</feature>
<dbReference type="CDD" id="cd02019">
    <property type="entry name" value="NK"/>
    <property type="match status" value="1"/>
</dbReference>
<evidence type="ECO:0000313" key="15">
    <source>
        <dbReference type="Proteomes" id="UP000237682"/>
    </source>
</evidence>